<dbReference type="InterPro" id="IPR029063">
    <property type="entry name" value="SAM-dependent_MTases_sf"/>
</dbReference>
<organism evidence="2 3">
    <name type="scientific">Coniosporium apollinis (strain CBS 100218)</name>
    <name type="common">Rock-inhabiting black yeast</name>
    <dbReference type="NCBI Taxonomy" id="1168221"/>
    <lineage>
        <taxon>Eukaryota</taxon>
        <taxon>Fungi</taxon>
        <taxon>Dikarya</taxon>
        <taxon>Ascomycota</taxon>
        <taxon>Pezizomycotina</taxon>
        <taxon>Dothideomycetes</taxon>
        <taxon>Dothideomycetes incertae sedis</taxon>
        <taxon>Coniosporium</taxon>
    </lineage>
</organism>
<dbReference type="EMBL" id="JH767566">
    <property type="protein sequence ID" value="EON63933.1"/>
    <property type="molecule type" value="Genomic_DNA"/>
</dbReference>
<dbReference type="PANTHER" id="PTHR43591:SF10">
    <property type="entry name" value="ABC TRANSMEMBRANE TYPE-1 DOMAIN-CONTAINING PROTEIN-RELATED"/>
    <property type="match status" value="1"/>
</dbReference>
<dbReference type="GeneID" id="19900472"/>
<dbReference type="Gene3D" id="3.40.50.150">
    <property type="entry name" value="Vaccinia Virus protein VP39"/>
    <property type="match status" value="1"/>
</dbReference>
<evidence type="ECO:0008006" key="4">
    <source>
        <dbReference type="Google" id="ProtNLM"/>
    </source>
</evidence>
<evidence type="ECO:0000256" key="1">
    <source>
        <dbReference type="SAM" id="MobiDB-lite"/>
    </source>
</evidence>
<sequence>MSSFIPNPTAQAQTPASTEATRLAPALPTAEEVQERAEDVSEAAVQAASVIAAESDTASQRSGAFSNYGSDAGSRASTSLASSVRDYAFENGRRYHKFREGAYLFPNDEPEQDREDMKHAMAVSVMGDKLHFAPIQNPQQVIDLGTGTGIWAIEFADAYPSANVLGIDLSPIQPSWVPPNCRFVVDDAESEWLHPKDYFDFVHARHTAQAFKNYDMVLKRAYNHLKPGGWMECQEMHHLAQCDDGSMPDDYKLTGYLGYIQKGLAVLGPDLQAALKLADKLRATGFVNVEERVLKVPIGSWARNKTLKKIGLYFQAVLMDGLQGIALGPMCRGLGWSPEEVEVFLPSVREDLKNKSIHSYFTLHVIYGQKPA</sequence>
<feature type="compositionally biased region" description="Polar residues" evidence="1">
    <location>
        <begin position="1"/>
        <end position="20"/>
    </location>
</feature>
<dbReference type="Pfam" id="PF13489">
    <property type="entry name" value="Methyltransf_23"/>
    <property type="match status" value="1"/>
</dbReference>
<dbReference type="RefSeq" id="XP_007779250.1">
    <property type="nucleotide sequence ID" value="XM_007781060.1"/>
</dbReference>
<dbReference type="GO" id="GO:0008168">
    <property type="term" value="F:methyltransferase activity"/>
    <property type="evidence" value="ECO:0007669"/>
    <property type="project" value="TreeGrafter"/>
</dbReference>
<dbReference type="OMA" id="VWAIDMG"/>
<dbReference type="OrthoDB" id="2013972at2759"/>
<dbReference type="eggNOG" id="ENOG502S6PS">
    <property type="taxonomic scope" value="Eukaryota"/>
</dbReference>
<dbReference type="STRING" id="1168221.R7YQ08"/>
<dbReference type="CDD" id="cd02440">
    <property type="entry name" value="AdoMet_MTases"/>
    <property type="match status" value="1"/>
</dbReference>
<dbReference type="HOGENOM" id="CLU_010595_7_2_1"/>
<gene>
    <name evidence="2" type="ORF">W97_03161</name>
</gene>
<keyword evidence="3" id="KW-1185">Reference proteome</keyword>
<dbReference type="AlphaFoldDB" id="R7YQ08"/>
<dbReference type="SUPFAM" id="SSF53335">
    <property type="entry name" value="S-adenosyl-L-methionine-dependent methyltransferases"/>
    <property type="match status" value="1"/>
</dbReference>
<dbReference type="PANTHER" id="PTHR43591">
    <property type="entry name" value="METHYLTRANSFERASE"/>
    <property type="match status" value="1"/>
</dbReference>
<feature type="region of interest" description="Disordered" evidence="1">
    <location>
        <begin position="1"/>
        <end position="41"/>
    </location>
</feature>
<protein>
    <recommendedName>
        <fullName evidence="4">Methyltransferase domain-containing protein</fullName>
    </recommendedName>
</protein>
<proteinExistence type="predicted"/>
<name>R7YQ08_CONA1</name>
<accession>R7YQ08</accession>
<reference evidence="3" key="1">
    <citation type="submission" date="2012-06" db="EMBL/GenBank/DDBJ databases">
        <title>The genome sequence of Coniosporium apollinis CBS 100218.</title>
        <authorList>
            <consortium name="The Broad Institute Genome Sequencing Platform"/>
            <person name="Cuomo C."/>
            <person name="Gorbushina A."/>
            <person name="Noack S."/>
            <person name="Walker B."/>
            <person name="Young S.K."/>
            <person name="Zeng Q."/>
            <person name="Gargeya S."/>
            <person name="Fitzgerald M."/>
            <person name="Haas B."/>
            <person name="Abouelleil A."/>
            <person name="Alvarado L."/>
            <person name="Arachchi H.M."/>
            <person name="Berlin A.M."/>
            <person name="Chapman S.B."/>
            <person name="Goldberg J."/>
            <person name="Griggs A."/>
            <person name="Gujja S."/>
            <person name="Hansen M."/>
            <person name="Howarth C."/>
            <person name="Imamovic A."/>
            <person name="Larimer J."/>
            <person name="McCowan C."/>
            <person name="Montmayeur A."/>
            <person name="Murphy C."/>
            <person name="Neiman D."/>
            <person name="Pearson M."/>
            <person name="Priest M."/>
            <person name="Roberts A."/>
            <person name="Saif S."/>
            <person name="Shea T."/>
            <person name="Sisk P."/>
            <person name="Sykes S."/>
            <person name="Wortman J."/>
            <person name="Nusbaum C."/>
            <person name="Birren B."/>
        </authorList>
    </citation>
    <scope>NUCLEOTIDE SEQUENCE [LARGE SCALE GENOMIC DNA]</scope>
    <source>
        <strain evidence="3">CBS 100218</strain>
    </source>
</reference>
<dbReference type="Proteomes" id="UP000016924">
    <property type="component" value="Unassembled WGS sequence"/>
</dbReference>
<evidence type="ECO:0000313" key="2">
    <source>
        <dbReference type="EMBL" id="EON63933.1"/>
    </source>
</evidence>
<evidence type="ECO:0000313" key="3">
    <source>
        <dbReference type="Proteomes" id="UP000016924"/>
    </source>
</evidence>